<evidence type="ECO:0000313" key="1">
    <source>
        <dbReference type="EMBL" id="CAK8985904.1"/>
    </source>
</evidence>
<reference evidence="1 2" key="1">
    <citation type="submission" date="2024-02" db="EMBL/GenBank/DDBJ databases">
        <authorList>
            <person name="Chen Y."/>
            <person name="Shah S."/>
            <person name="Dougan E. K."/>
            <person name="Thang M."/>
            <person name="Chan C."/>
        </authorList>
    </citation>
    <scope>NUCLEOTIDE SEQUENCE [LARGE SCALE GENOMIC DNA]</scope>
</reference>
<accession>A0ABP0H6P5</accession>
<sequence length="476" mass="52738">MERKTFFRAANDWELDPLSDHSSDQEFFASNPRLAARSTALIAKKRGAVAKADKAEAKQPVRQLWADITDDEDNFPSWAPKAPVARSEMDSENATDRLLWDPIGLGTFESSVADLLWDKTKLKKMDEGFEPTVLDKWSFSTAATESPSDNLDFQTDDDDLTPKAKPLPPATQPQVGQPNSPQQPQQPEQLQQGLQLLQTAAPQHQQVMMPLQQPMQPVQQPMQLPMQQPMMQHAMQQPSGMIFAVPYGMPMGMGMLPVVMSPTQRQGMVQPMPSIVATATEPDMSQPNADSPPMGMAHRFHQKNSSMGALSSDARTFTKKYNKGRLSIVSENKVHFQGTVHYSVQFTEGELCSADGVGFILSSDLPCTRNIQKIISIFANRTGRICIRVHDEVVRCSQRVKELEVGDWLEVNADLVNQAVSFTVWPHDNSAPSFATVSFKEVLEDARCRLNGVPRNPCGFLAVVIKHLGVSVKLGS</sequence>
<protein>
    <submittedName>
        <fullName evidence="1">Uncharacterized protein</fullName>
    </submittedName>
</protein>
<dbReference type="EMBL" id="CAXAMN010000015">
    <property type="protein sequence ID" value="CAK8985904.1"/>
    <property type="molecule type" value="Genomic_DNA"/>
</dbReference>
<name>A0ABP0H6P5_9DINO</name>
<keyword evidence="2" id="KW-1185">Reference proteome</keyword>
<comment type="caution">
    <text evidence="1">The sequence shown here is derived from an EMBL/GenBank/DDBJ whole genome shotgun (WGS) entry which is preliminary data.</text>
</comment>
<evidence type="ECO:0000313" key="2">
    <source>
        <dbReference type="Proteomes" id="UP001642484"/>
    </source>
</evidence>
<gene>
    <name evidence="1" type="ORF">CCMP2556_LOCUS316</name>
</gene>
<proteinExistence type="predicted"/>
<dbReference type="Proteomes" id="UP001642484">
    <property type="component" value="Unassembled WGS sequence"/>
</dbReference>
<organism evidence="1 2">
    <name type="scientific">Durusdinium trenchii</name>
    <dbReference type="NCBI Taxonomy" id="1381693"/>
    <lineage>
        <taxon>Eukaryota</taxon>
        <taxon>Sar</taxon>
        <taxon>Alveolata</taxon>
        <taxon>Dinophyceae</taxon>
        <taxon>Suessiales</taxon>
        <taxon>Symbiodiniaceae</taxon>
        <taxon>Durusdinium</taxon>
    </lineage>
</organism>